<sequence>MTRSNAAPPLRRLRTGDVVEVRSEAEVLATLERDGTLDRMPFMPEMLASCGSRFTVVSRADTTCFWGGLRKLEDSVHLDGVRCDGSAHGGCQAGCLIFWKEEWLKPVDESSDGAVVQATPPRQRGGASSEDLLRATHAPAAEDGEERWSCQATEVVAATSKVHHWDLRHFAQDVRNGNLGWRTVLRHLLPYLFNTYQGHSRRLPSWLLVHGGAPFPWVHGKLDRTPKVTLDLQPGERVRVRTRKEIRATLDRRGYNRGLSFDPEMLPYCGTSRRVDRRIHKIIDDVTGRMLTMGADCLVLEGAVCRGLYHGLCTRQTETYWREAWLARDGGRVDEAEAHG</sequence>
<gene>
    <name evidence="1" type="ORF">SAMN06893097_11211</name>
</gene>
<name>A0A285EKX3_9ACTN</name>
<evidence type="ECO:0000313" key="2">
    <source>
        <dbReference type="Proteomes" id="UP000219514"/>
    </source>
</evidence>
<protein>
    <submittedName>
        <fullName evidence="1">Uncharacterized protein</fullName>
    </submittedName>
</protein>
<dbReference type="OrthoDB" id="164665at2"/>
<reference evidence="1 2" key="1">
    <citation type="submission" date="2017-09" db="EMBL/GenBank/DDBJ databases">
        <authorList>
            <person name="Ehlers B."/>
            <person name="Leendertz F.H."/>
        </authorList>
    </citation>
    <scope>NUCLEOTIDE SEQUENCE [LARGE SCALE GENOMIC DNA]</scope>
    <source>
        <strain evidence="1 2">DSM 46844</strain>
    </source>
</reference>
<proteinExistence type="predicted"/>
<accession>A0A285EKX3</accession>
<dbReference type="Proteomes" id="UP000219514">
    <property type="component" value="Unassembled WGS sequence"/>
</dbReference>
<dbReference type="EMBL" id="OBDO01000012">
    <property type="protein sequence ID" value="SNX98716.1"/>
    <property type="molecule type" value="Genomic_DNA"/>
</dbReference>
<keyword evidence="2" id="KW-1185">Reference proteome</keyword>
<dbReference type="AlphaFoldDB" id="A0A285EKX3"/>
<evidence type="ECO:0000313" key="1">
    <source>
        <dbReference type="EMBL" id="SNX98716.1"/>
    </source>
</evidence>
<dbReference type="RefSeq" id="WP_097208641.1">
    <property type="nucleotide sequence ID" value="NZ_JACHXB010000008.1"/>
</dbReference>
<organism evidence="1 2">
    <name type="scientific">Geodermatophilus sabuli</name>
    <dbReference type="NCBI Taxonomy" id="1564158"/>
    <lineage>
        <taxon>Bacteria</taxon>
        <taxon>Bacillati</taxon>
        <taxon>Actinomycetota</taxon>
        <taxon>Actinomycetes</taxon>
        <taxon>Geodermatophilales</taxon>
        <taxon>Geodermatophilaceae</taxon>
        <taxon>Geodermatophilus</taxon>
    </lineage>
</organism>